<dbReference type="PANTHER" id="PTHR43132:SF6">
    <property type="entry name" value="HTH-TYPE TRANSCRIPTIONAL REPRESSOR CZRA"/>
    <property type="match status" value="1"/>
</dbReference>
<dbReference type="GO" id="GO:0003700">
    <property type="term" value="F:DNA-binding transcription factor activity"/>
    <property type="evidence" value="ECO:0007669"/>
    <property type="project" value="InterPro"/>
</dbReference>
<evidence type="ECO:0000256" key="2">
    <source>
        <dbReference type="ARBA" id="ARBA00023125"/>
    </source>
</evidence>
<gene>
    <name evidence="5" type="ORF">HNR73_002903</name>
</gene>
<keyword evidence="6" id="KW-1185">Reference proteome</keyword>
<dbReference type="EMBL" id="JACHGT010000005">
    <property type="protein sequence ID" value="MBB6035049.1"/>
    <property type="molecule type" value="Genomic_DNA"/>
</dbReference>
<evidence type="ECO:0000313" key="6">
    <source>
        <dbReference type="Proteomes" id="UP000548476"/>
    </source>
</evidence>
<accession>A0A841FR71</accession>
<keyword evidence="3" id="KW-0804">Transcription</keyword>
<dbReference type="PRINTS" id="PR00778">
    <property type="entry name" value="HTHARSR"/>
</dbReference>
<dbReference type="InterPro" id="IPR036390">
    <property type="entry name" value="WH_DNA-bd_sf"/>
</dbReference>
<name>A0A841FR71_9ACTN</name>
<dbReference type="PANTHER" id="PTHR43132">
    <property type="entry name" value="ARSENICAL RESISTANCE OPERON REPRESSOR ARSR-RELATED"/>
    <property type="match status" value="1"/>
</dbReference>
<dbReference type="InterPro" id="IPR001845">
    <property type="entry name" value="HTH_ArsR_DNA-bd_dom"/>
</dbReference>
<reference evidence="5 6" key="1">
    <citation type="submission" date="2020-08" db="EMBL/GenBank/DDBJ databases">
        <title>Genomic Encyclopedia of Type Strains, Phase IV (KMG-IV): sequencing the most valuable type-strain genomes for metagenomic binning, comparative biology and taxonomic classification.</title>
        <authorList>
            <person name="Goeker M."/>
        </authorList>
    </citation>
    <scope>NUCLEOTIDE SEQUENCE [LARGE SCALE GENOMIC DNA]</scope>
    <source>
        <strain evidence="5 6">YIM 65646</strain>
    </source>
</reference>
<dbReference type="InterPro" id="IPR011991">
    <property type="entry name" value="ArsR-like_HTH"/>
</dbReference>
<proteinExistence type="predicted"/>
<evidence type="ECO:0000256" key="1">
    <source>
        <dbReference type="ARBA" id="ARBA00023015"/>
    </source>
</evidence>
<comment type="caution">
    <text evidence="5">The sequence shown here is derived from an EMBL/GenBank/DDBJ whole genome shotgun (WGS) entry which is preliminary data.</text>
</comment>
<dbReference type="Gene3D" id="1.10.10.10">
    <property type="entry name" value="Winged helix-like DNA-binding domain superfamily/Winged helix DNA-binding domain"/>
    <property type="match status" value="1"/>
</dbReference>
<dbReference type="InterPro" id="IPR036388">
    <property type="entry name" value="WH-like_DNA-bd_sf"/>
</dbReference>
<feature type="domain" description="HTH arsR-type" evidence="4">
    <location>
        <begin position="252"/>
        <end position="324"/>
    </location>
</feature>
<evidence type="ECO:0000313" key="5">
    <source>
        <dbReference type="EMBL" id="MBB6035049.1"/>
    </source>
</evidence>
<dbReference type="Proteomes" id="UP000548476">
    <property type="component" value="Unassembled WGS sequence"/>
</dbReference>
<dbReference type="AlphaFoldDB" id="A0A841FR71"/>
<evidence type="ECO:0000259" key="4">
    <source>
        <dbReference type="SMART" id="SM00418"/>
    </source>
</evidence>
<organism evidence="5 6">
    <name type="scientific">Phytomonospora endophytica</name>
    <dbReference type="NCBI Taxonomy" id="714109"/>
    <lineage>
        <taxon>Bacteria</taxon>
        <taxon>Bacillati</taxon>
        <taxon>Actinomycetota</taxon>
        <taxon>Actinomycetes</taxon>
        <taxon>Micromonosporales</taxon>
        <taxon>Micromonosporaceae</taxon>
        <taxon>Phytomonospora</taxon>
    </lineage>
</organism>
<dbReference type="Pfam" id="PF12840">
    <property type="entry name" value="HTH_20"/>
    <property type="match status" value="1"/>
</dbReference>
<protein>
    <submittedName>
        <fullName evidence="5">DNA-binding transcriptional ArsR family regulator</fullName>
    </submittedName>
</protein>
<keyword evidence="1" id="KW-0805">Transcription regulation</keyword>
<dbReference type="SUPFAM" id="SSF46785">
    <property type="entry name" value="Winged helix' DNA-binding domain"/>
    <property type="match status" value="1"/>
</dbReference>
<dbReference type="CDD" id="cd00090">
    <property type="entry name" value="HTH_ARSR"/>
    <property type="match status" value="1"/>
</dbReference>
<dbReference type="RefSeq" id="WP_184787886.1">
    <property type="nucleotide sequence ID" value="NZ_BONT01000059.1"/>
</dbReference>
<evidence type="ECO:0000256" key="3">
    <source>
        <dbReference type="ARBA" id="ARBA00023163"/>
    </source>
</evidence>
<dbReference type="SMART" id="SM00418">
    <property type="entry name" value="HTH_ARSR"/>
    <property type="match status" value="1"/>
</dbReference>
<dbReference type="GO" id="GO:0003677">
    <property type="term" value="F:DNA binding"/>
    <property type="evidence" value="ECO:0007669"/>
    <property type="project" value="UniProtKB-KW"/>
</dbReference>
<keyword evidence="2 5" id="KW-0238">DNA-binding</keyword>
<dbReference type="InterPro" id="IPR051011">
    <property type="entry name" value="Metal_resp_trans_reg"/>
</dbReference>
<sequence>MTLLRLSPAALARCRFALSPLAETLSTLVALHRTSPAPWQASWHAEHRPAYLAWIETHETAMGLMSLVSATKWLPDTVTPPPMGGMHTRLDDELAEVAAHTDEAVRATVADALAASRPPQYTAWLARPGLAPRIAGVFREGWTRFVAPDWPRRRAVLERDIMHRAGILAAYGWRRAVEGMTRHSVWVGDNAIRFSEQDYPDRHITDEGLTFVPHTSDNGSWTCERPPHFALVYPARGPAAAVPAGADDPLAGLLGPGRARVLRELARPATSTQLAAVLELSLGTVSAHLAVLRESGVIVGERVGRGVVYRLTEWGERVVGVLAGGHLAADDGSPAASNASS</sequence>